<keyword evidence="6 14" id="KW-0560">Oxidoreductase</keyword>
<dbReference type="Pfam" id="PF00107">
    <property type="entry name" value="ADH_zinc_N"/>
    <property type="match status" value="1"/>
</dbReference>
<dbReference type="OrthoDB" id="9770544at2"/>
<accession>A0A255YWH9</accession>
<evidence type="ECO:0000313" key="17">
    <source>
        <dbReference type="Proteomes" id="UP000216991"/>
    </source>
</evidence>
<dbReference type="GO" id="GO:0004022">
    <property type="term" value="F:alcohol dehydrogenase (NAD+) activity"/>
    <property type="evidence" value="ECO:0007669"/>
    <property type="project" value="UniProtKB-EC"/>
</dbReference>
<evidence type="ECO:0000256" key="10">
    <source>
        <dbReference type="ARBA" id="ARBA00048110"/>
    </source>
</evidence>
<comment type="catalytic activity">
    <reaction evidence="11">
        <text>S-nitrosoglutathione + NADH + H(+) = S-(hydroxysulfenamide)glutathione + NAD(+)</text>
        <dbReference type="Rhea" id="RHEA:78371"/>
        <dbReference type="ChEBI" id="CHEBI:15378"/>
        <dbReference type="ChEBI" id="CHEBI:57540"/>
        <dbReference type="ChEBI" id="CHEBI:57945"/>
        <dbReference type="ChEBI" id="CHEBI:145544"/>
        <dbReference type="ChEBI" id="CHEBI:229723"/>
    </reaction>
    <physiologicalReaction direction="left-to-right" evidence="11">
        <dbReference type="Rhea" id="RHEA:78372"/>
    </physiologicalReaction>
</comment>
<comment type="catalytic activity">
    <reaction evidence="9">
        <text>S-(hydroxymethyl)glutathione + NADP(+) = S-formylglutathione + NADPH + H(+)</text>
        <dbReference type="Rhea" id="RHEA:19981"/>
        <dbReference type="ChEBI" id="CHEBI:15378"/>
        <dbReference type="ChEBI" id="CHEBI:57688"/>
        <dbReference type="ChEBI" id="CHEBI:57783"/>
        <dbReference type="ChEBI" id="CHEBI:58349"/>
        <dbReference type="ChEBI" id="CHEBI:58758"/>
        <dbReference type="EC" id="1.1.1.284"/>
    </reaction>
</comment>
<dbReference type="InterPro" id="IPR013149">
    <property type="entry name" value="ADH-like_C"/>
</dbReference>
<evidence type="ECO:0000256" key="13">
    <source>
        <dbReference type="ARBA" id="ARBA00049243"/>
    </source>
</evidence>
<dbReference type="InterPro" id="IPR013154">
    <property type="entry name" value="ADH-like_N"/>
</dbReference>
<evidence type="ECO:0000256" key="2">
    <source>
        <dbReference type="ARBA" id="ARBA00010902"/>
    </source>
</evidence>
<evidence type="ECO:0000256" key="7">
    <source>
        <dbReference type="ARBA" id="ARBA00023027"/>
    </source>
</evidence>
<dbReference type="GO" id="GO:0046294">
    <property type="term" value="P:formaldehyde catabolic process"/>
    <property type="evidence" value="ECO:0007669"/>
    <property type="project" value="InterPro"/>
</dbReference>
<evidence type="ECO:0000256" key="5">
    <source>
        <dbReference type="ARBA" id="ARBA00022833"/>
    </source>
</evidence>
<evidence type="ECO:0000256" key="12">
    <source>
        <dbReference type="ARBA" id="ARBA00049164"/>
    </source>
</evidence>
<comment type="function">
    <text evidence="8">Has high formaldehyde dehydrogenase activity in the presence of glutathione and catalyzes the oxidation of normal alcohols in a reaction that is not GSH-dependent. In addition, hemithiolacetals other than those formed from GSH, including omega-thiol fatty acids, also are substrates. Also acts as a S-nitroso-glutathione reductase by catalyzing the NADH-dependent reduction of S-nitrosoglutathione.</text>
</comment>
<dbReference type="InterPro" id="IPR011032">
    <property type="entry name" value="GroES-like_sf"/>
</dbReference>
<dbReference type="CDD" id="cd08300">
    <property type="entry name" value="alcohol_DH_class_III"/>
    <property type="match status" value="1"/>
</dbReference>
<dbReference type="PROSITE" id="PS00059">
    <property type="entry name" value="ADH_ZINC"/>
    <property type="match status" value="1"/>
</dbReference>
<dbReference type="GO" id="GO:0080007">
    <property type="term" value="F:S-nitrosoglutathione reductase (NADH) activity"/>
    <property type="evidence" value="ECO:0007669"/>
    <property type="project" value="RHEA"/>
</dbReference>
<keyword evidence="17" id="KW-1185">Reference proteome</keyword>
<dbReference type="FunFam" id="3.90.180.10:FF:000001">
    <property type="entry name" value="S-(hydroxymethyl)glutathione dehydrogenase"/>
    <property type="match status" value="1"/>
</dbReference>
<dbReference type="FunFam" id="3.40.50.720:FF:000003">
    <property type="entry name" value="S-(hydroxymethyl)glutathione dehydrogenase"/>
    <property type="match status" value="1"/>
</dbReference>
<dbReference type="InterPro" id="IPR014183">
    <property type="entry name" value="ADH_3"/>
</dbReference>
<dbReference type="InterPro" id="IPR002328">
    <property type="entry name" value="ADH_Zn_CS"/>
</dbReference>
<comment type="caution">
    <text evidence="16">The sequence shown here is derived from an EMBL/GenBank/DDBJ whole genome shotgun (WGS) entry which is preliminary data.</text>
</comment>
<dbReference type="GO" id="GO:0008270">
    <property type="term" value="F:zinc ion binding"/>
    <property type="evidence" value="ECO:0007669"/>
    <property type="project" value="InterPro"/>
</dbReference>
<evidence type="ECO:0000256" key="14">
    <source>
        <dbReference type="RuleBase" id="RU362016"/>
    </source>
</evidence>
<dbReference type="InterPro" id="IPR036291">
    <property type="entry name" value="NAD(P)-bd_dom_sf"/>
</dbReference>
<reference evidence="16 17" key="1">
    <citation type="submission" date="2017-07" db="EMBL/GenBank/DDBJ databases">
        <title>Sandarakinorhabdus cyanobacteriorum sp. nov., a novel bacterium isolated from cyanobacterial aggregates in a eutrophic lake.</title>
        <authorList>
            <person name="Cai H."/>
        </authorList>
    </citation>
    <scope>NUCLEOTIDE SEQUENCE [LARGE SCALE GENOMIC DNA]</scope>
    <source>
        <strain evidence="16 17">TH057</strain>
    </source>
</reference>
<dbReference type="SUPFAM" id="SSF50129">
    <property type="entry name" value="GroES-like"/>
    <property type="match status" value="2"/>
</dbReference>
<protein>
    <recommendedName>
        <fullName evidence="3 14">S-(hydroxymethyl)glutathione dehydrogenase</fullName>
        <ecNumber evidence="14">1.1.1.284</ecNumber>
    </recommendedName>
</protein>
<dbReference type="PANTHER" id="PTHR43880">
    <property type="entry name" value="ALCOHOL DEHYDROGENASE"/>
    <property type="match status" value="1"/>
</dbReference>
<comment type="catalytic activity">
    <reaction evidence="13">
        <text>a primary alcohol + NAD(+) = an aldehyde + NADH + H(+)</text>
        <dbReference type="Rhea" id="RHEA:10736"/>
        <dbReference type="ChEBI" id="CHEBI:15378"/>
        <dbReference type="ChEBI" id="CHEBI:15734"/>
        <dbReference type="ChEBI" id="CHEBI:17478"/>
        <dbReference type="ChEBI" id="CHEBI:57540"/>
        <dbReference type="ChEBI" id="CHEBI:57945"/>
        <dbReference type="EC" id="1.1.1.1"/>
    </reaction>
</comment>
<dbReference type="InterPro" id="IPR020843">
    <property type="entry name" value="ER"/>
</dbReference>
<dbReference type="Proteomes" id="UP000216991">
    <property type="component" value="Unassembled WGS sequence"/>
</dbReference>
<keyword evidence="5 14" id="KW-0862">Zinc</keyword>
<evidence type="ECO:0000256" key="11">
    <source>
        <dbReference type="ARBA" id="ARBA00048942"/>
    </source>
</evidence>
<dbReference type="AlphaFoldDB" id="A0A255YWH9"/>
<dbReference type="GO" id="GO:0106321">
    <property type="term" value="F:S-(hydroxymethyl)glutathione dehydrogenase (NADP+) activity"/>
    <property type="evidence" value="ECO:0007669"/>
    <property type="project" value="RHEA"/>
</dbReference>
<evidence type="ECO:0000313" key="16">
    <source>
        <dbReference type="EMBL" id="OYQ33044.1"/>
    </source>
</evidence>
<dbReference type="EMBL" id="NOXT01000078">
    <property type="protein sequence ID" value="OYQ33044.1"/>
    <property type="molecule type" value="Genomic_DNA"/>
</dbReference>
<feature type="domain" description="Enoyl reductase (ER)" evidence="15">
    <location>
        <begin position="10"/>
        <end position="367"/>
    </location>
</feature>
<evidence type="ECO:0000256" key="9">
    <source>
        <dbReference type="ARBA" id="ARBA00047793"/>
    </source>
</evidence>
<dbReference type="SMART" id="SM00829">
    <property type="entry name" value="PKS_ER"/>
    <property type="match status" value="1"/>
</dbReference>
<dbReference type="GO" id="GO:0106322">
    <property type="term" value="F:S-(hydroxymethyl)glutathione dehydrogenase (NAD+) activity"/>
    <property type="evidence" value="ECO:0007669"/>
    <property type="project" value="RHEA"/>
</dbReference>
<organism evidence="16 17">
    <name type="scientific">Sandarakinorhabdus cyanobacteriorum</name>
    <dbReference type="NCBI Taxonomy" id="1981098"/>
    <lineage>
        <taxon>Bacteria</taxon>
        <taxon>Pseudomonadati</taxon>
        <taxon>Pseudomonadota</taxon>
        <taxon>Alphaproteobacteria</taxon>
        <taxon>Sphingomonadales</taxon>
        <taxon>Sphingosinicellaceae</taxon>
        <taxon>Sandarakinorhabdus</taxon>
    </lineage>
</organism>
<dbReference type="GO" id="GO:0005829">
    <property type="term" value="C:cytosol"/>
    <property type="evidence" value="ECO:0007669"/>
    <property type="project" value="TreeGrafter"/>
</dbReference>
<dbReference type="EC" id="1.1.1.284" evidence="14"/>
<comment type="cofactor">
    <cofactor evidence="1 14">
        <name>Zn(2+)</name>
        <dbReference type="ChEBI" id="CHEBI:29105"/>
    </cofactor>
</comment>
<dbReference type="Gene3D" id="3.40.50.720">
    <property type="entry name" value="NAD(P)-binding Rossmann-like Domain"/>
    <property type="match status" value="1"/>
</dbReference>
<dbReference type="RefSeq" id="WP_094472756.1">
    <property type="nucleotide sequence ID" value="NZ_NOXT01000078.1"/>
</dbReference>
<name>A0A255YWH9_9SPHN</name>
<evidence type="ECO:0000256" key="3">
    <source>
        <dbReference type="ARBA" id="ARBA00021865"/>
    </source>
</evidence>
<evidence type="ECO:0000256" key="4">
    <source>
        <dbReference type="ARBA" id="ARBA00022723"/>
    </source>
</evidence>
<comment type="catalytic activity">
    <reaction evidence="10 14">
        <text>S-(hydroxymethyl)glutathione + NAD(+) = S-formylglutathione + NADH + H(+)</text>
        <dbReference type="Rhea" id="RHEA:19985"/>
        <dbReference type="ChEBI" id="CHEBI:15378"/>
        <dbReference type="ChEBI" id="CHEBI:57540"/>
        <dbReference type="ChEBI" id="CHEBI:57688"/>
        <dbReference type="ChEBI" id="CHEBI:57945"/>
        <dbReference type="ChEBI" id="CHEBI:58758"/>
        <dbReference type="EC" id="1.1.1.284"/>
    </reaction>
</comment>
<comment type="similarity">
    <text evidence="2 14">Belongs to the zinc-containing alcohol dehydrogenase family. Class-III subfamily.</text>
</comment>
<dbReference type="PANTHER" id="PTHR43880:SF12">
    <property type="entry name" value="ALCOHOL DEHYDROGENASE CLASS-3"/>
    <property type="match status" value="1"/>
</dbReference>
<dbReference type="SUPFAM" id="SSF51735">
    <property type="entry name" value="NAD(P)-binding Rossmann-fold domains"/>
    <property type="match status" value="1"/>
</dbReference>
<sequence>MKTRAAVAFAPNQPLEIVEVDLDGPKAGEVLVEIMATGICHTDAYTLEGKDSEGIFPSILGHEGAGIVREVGPGVTSVAPGDHVIPLYTPECRQCKSCLSGKTNLCTAIRATQGKGLMPDGTTRFSYKGEPIFHYMGCSTFSNFTVLPEIAVAKIRPDAPFDKACYIGCGVTTGVGAVVKTAKVEPGARAIVFGLGGIGLNVIQGLKLVGADQIVGVDINPDREAWGRQFGMTDFVNPKDVSGDLVAHLVALTDGGADYTFDCTGNTDVMRTALEACHRGWGESIIIGVAEAGKEIATRPFQLVTGRVWKGTAFGGAKGRTDVPKIVDWYMNGKIAIDPMITHVLALEDINQAFDLMHEGKSIRSVVVF</sequence>
<dbReference type="Pfam" id="PF08240">
    <property type="entry name" value="ADH_N"/>
    <property type="match status" value="1"/>
</dbReference>
<proteinExistence type="inferred from homology"/>
<evidence type="ECO:0000256" key="6">
    <source>
        <dbReference type="ARBA" id="ARBA00023002"/>
    </source>
</evidence>
<evidence type="ECO:0000259" key="15">
    <source>
        <dbReference type="SMART" id="SM00829"/>
    </source>
</evidence>
<keyword evidence="4 14" id="KW-0479">Metal-binding</keyword>
<dbReference type="Gene3D" id="3.90.180.10">
    <property type="entry name" value="Medium-chain alcohol dehydrogenases, catalytic domain"/>
    <property type="match status" value="1"/>
</dbReference>
<keyword evidence="7 14" id="KW-0520">NAD</keyword>
<evidence type="ECO:0000256" key="1">
    <source>
        <dbReference type="ARBA" id="ARBA00001947"/>
    </source>
</evidence>
<evidence type="ECO:0000256" key="8">
    <source>
        <dbReference type="ARBA" id="ARBA00045226"/>
    </source>
</evidence>
<gene>
    <name evidence="16" type="ORF">CHU93_03345</name>
</gene>
<comment type="catalytic activity">
    <reaction evidence="12">
        <text>a secondary alcohol + NAD(+) = a ketone + NADH + H(+)</text>
        <dbReference type="Rhea" id="RHEA:10740"/>
        <dbReference type="ChEBI" id="CHEBI:15378"/>
        <dbReference type="ChEBI" id="CHEBI:17087"/>
        <dbReference type="ChEBI" id="CHEBI:35681"/>
        <dbReference type="ChEBI" id="CHEBI:57540"/>
        <dbReference type="ChEBI" id="CHEBI:57945"/>
        <dbReference type="EC" id="1.1.1.1"/>
    </reaction>
</comment>
<dbReference type="NCBIfam" id="TIGR02818">
    <property type="entry name" value="adh_III_F_hyde"/>
    <property type="match status" value="1"/>
</dbReference>